<keyword evidence="1" id="KW-0472">Membrane</keyword>
<keyword evidence="1" id="KW-1133">Transmembrane helix</keyword>
<accession>A0A8J8B622</accession>
<dbReference type="AlphaFoldDB" id="A0A8J8B622"/>
<gene>
    <name evidence="2" type="ORF">RJ53_09170</name>
</gene>
<organism evidence="2 3">
    <name type="scientific">Methanocalculus chunghsingensis</name>
    <dbReference type="NCBI Taxonomy" id="156457"/>
    <lineage>
        <taxon>Archaea</taxon>
        <taxon>Methanobacteriati</taxon>
        <taxon>Methanobacteriota</taxon>
        <taxon>Stenosarchaea group</taxon>
        <taxon>Methanomicrobia</taxon>
        <taxon>Methanomicrobiales</taxon>
        <taxon>Methanocalculaceae</taxon>
        <taxon>Methanocalculus</taxon>
    </lineage>
</organism>
<feature type="transmembrane region" description="Helical" evidence="1">
    <location>
        <begin position="61"/>
        <end position="79"/>
    </location>
</feature>
<dbReference type="OrthoDB" id="70849at2157"/>
<protein>
    <submittedName>
        <fullName evidence="2">Uncharacterized protein</fullName>
    </submittedName>
</protein>
<keyword evidence="1" id="KW-0812">Transmembrane</keyword>
<evidence type="ECO:0000313" key="2">
    <source>
        <dbReference type="EMBL" id="MBR1369639.1"/>
    </source>
</evidence>
<name>A0A8J8B622_9EURY</name>
<keyword evidence="3" id="KW-1185">Reference proteome</keyword>
<evidence type="ECO:0000313" key="3">
    <source>
        <dbReference type="Proteomes" id="UP000730161"/>
    </source>
</evidence>
<dbReference type="EMBL" id="JWHL01000016">
    <property type="protein sequence ID" value="MBR1369639.1"/>
    <property type="molecule type" value="Genomic_DNA"/>
</dbReference>
<evidence type="ECO:0000256" key="1">
    <source>
        <dbReference type="SAM" id="Phobius"/>
    </source>
</evidence>
<dbReference type="RefSeq" id="WP_211531371.1">
    <property type="nucleotide sequence ID" value="NZ_JWHL01000016.1"/>
</dbReference>
<dbReference type="Proteomes" id="UP000730161">
    <property type="component" value="Unassembled WGS sequence"/>
</dbReference>
<comment type="caution">
    <text evidence="2">The sequence shown here is derived from an EMBL/GenBank/DDBJ whole genome shotgun (WGS) entry which is preliminary data.</text>
</comment>
<sequence>MLRCPSCGSRDLFRTIGGYAGSEYRCKKCGYQGTFVVESDEDMPVPERRDEQPASRLDIPLWIRILAVIFLLVIIALYLL</sequence>
<reference evidence="2" key="1">
    <citation type="submission" date="2014-12" db="EMBL/GenBank/DDBJ databases">
        <authorList>
            <person name="Huang H.-H."/>
            <person name="Chen S.-C."/>
            <person name="Lai M.-C."/>
        </authorList>
    </citation>
    <scope>NUCLEOTIDE SEQUENCE</scope>
    <source>
        <strain evidence="2">K1F9705b</strain>
    </source>
</reference>
<proteinExistence type="predicted"/>